<feature type="transmembrane region" description="Helical" evidence="1">
    <location>
        <begin position="35"/>
        <end position="58"/>
    </location>
</feature>
<accession>A0A174A4S0</accession>
<keyword evidence="1" id="KW-0812">Transmembrane</keyword>
<proteinExistence type="predicted"/>
<dbReference type="RefSeq" id="WP_055653472.1">
    <property type="nucleotide sequence ID" value="NZ_CABIXC010000002.1"/>
</dbReference>
<gene>
    <name evidence="2" type="ORF">ERS852407_01218</name>
</gene>
<organism evidence="2 3">
    <name type="scientific">Hungatella hathewayi</name>
    <dbReference type="NCBI Taxonomy" id="154046"/>
    <lineage>
        <taxon>Bacteria</taxon>
        <taxon>Bacillati</taxon>
        <taxon>Bacillota</taxon>
        <taxon>Clostridia</taxon>
        <taxon>Lachnospirales</taxon>
        <taxon>Lachnospiraceae</taxon>
        <taxon>Hungatella</taxon>
    </lineage>
</organism>
<keyword evidence="1" id="KW-0472">Membrane</keyword>
<protein>
    <submittedName>
        <fullName evidence="2">Uncharacterized protein</fullName>
    </submittedName>
</protein>
<evidence type="ECO:0000313" key="3">
    <source>
        <dbReference type="Proteomes" id="UP000095651"/>
    </source>
</evidence>
<dbReference type="Proteomes" id="UP000095651">
    <property type="component" value="Unassembled WGS sequence"/>
</dbReference>
<evidence type="ECO:0000313" key="2">
    <source>
        <dbReference type="EMBL" id="CUN83504.1"/>
    </source>
</evidence>
<dbReference type="AlphaFoldDB" id="A0A174A4S0"/>
<dbReference type="Gene3D" id="3.40.190.10">
    <property type="entry name" value="Periplasmic binding protein-like II"/>
    <property type="match status" value="1"/>
</dbReference>
<keyword evidence="1" id="KW-1133">Transmembrane helix</keyword>
<dbReference type="EMBL" id="CYZE01000002">
    <property type="protein sequence ID" value="CUN83504.1"/>
    <property type="molecule type" value="Genomic_DNA"/>
</dbReference>
<name>A0A174A4S0_9FIRM</name>
<evidence type="ECO:0000256" key="1">
    <source>
        <dbReference type="SAM" id="Phobius"/>
    </source>
</evidence>
<sequence length="233" mass="26518">MTPYENVTFKERLHEEAAKLKEMSFRDKFWYIWEYYKFPIIGVVIAVFLVGSIGGAMYNNRFDTALSCAVLNSRYDSETLTVDQYFNEGFRAFIGLDENTKIDVDYSMSPSFDESAMNEYSYAELAKLTAMISSKGLDVMIGRPDVIDHYGEMDGFLNLEEALPADLYDQVKDYLYPVTNAETGQEAFCGIRIGDTSFGEKTGLLLEDPVLTIMSNSPHTDTAIQLIRYIFEQ</sequence>
<reference evidence="2 3" key="1">
    <citation type="submission" date="2015-09" db="EMBL/GenBank/DDBJ databases">
        <authorList>
            <consortium name="Pathogen Informatics"/>
        </authorList>
    </citation>
    <scope>NUCLEOTIDE SEQUENCE [LARGE SCALE GENOMIC DNA]</scope>
    <source>
        <strain evidence="2 3">2789STDY5608850</strain>
    </source>
</reference>